<evidence type="ECO:0000256" key="2">
    <source>
        <dbReference type="ARBA" id="ARBA00023034"/>
    </source>
</evidence>
<name>A0ABW6WF04_9ACTN</name>
<evidence type="ECO:0000256" key="4">
    <source>
        <dbReference type="ARBA" id="ARBA00023136"/>
    </source>
</evidence>
<keyword evidence="3" id="KW-0446">Lipid-binding</keyword>
<sequence>MAVTVADSLWLAAHDNVKDKPRIGEWPLGIGLGAGLLAELIGDGHLELRDGEFFRTMQPPTTDMALGPLLATIVEEEQSQAPPQPAATRPWQEPSRQRPGPAADTPGWPYPSTADRNLHPLRASYPPMPQSAAPAFGLPPDPQTRHRQPGHRLADWLAYLAYDRRAEQLVAARLARHGLVTQVEKRRLIGAPTIRHTPYNSVVAGTPASAITIAVQRREPLDADQLLLAGLFLATGLHHHALATLTLEQRSTLEAQLAESLPAVFRELLRAADIAVGEAALRKR</sequence>
<evidence type="ECO:0000256" key="1">
    <source>
        <dbReference type="ARBA" id="ARBA00004255"/>
    </source>
</evidence>
<accession>A0ABW6WF04</accession>
<organism evidence="6 7">
    <name type="scientific">Paractinoplanes globisporus</name>
    <dbReference type="NCBI Taxonomy" id="113565"/>
    <lineage>
        <taxon>Bacteria</taxon>
        <taxon>Bacillati</taxon>
        <taxon>Actinomycetota</taxon>
        <taxon>Actinomycetes</taxon>
        <taxon>Micromonosporales</taxon>
        <taxon>Micromonosporaceae</taxon>
        <taxon>Paractinoplanes</taxon>
    </lineage>
</organism>
<keyword evidence="7" id="KW-1185">Reference proteome</keyword>
<gene>
    <name evidence="6" type="ORF">ACFY35_20845</name>
</gene>
<protein>
    <submittedName>
        <fullName evidence="6">GPP34 family phosphoprotein</fullName>
    </submittedName>
</protein>
<evidence type="ECO:0000256" key="5">
    <source>
        <dbReference type="SAM" id="MobiDB-lite"/>
    </source>
</evidence>
<proteinExistence type="predicted"/>
<feature type="region of interest" description="Disordered" evidence="5">
    <location>
        <begin position="77"/>
        <end position="149"/>
    </location>
</feature>
<dbReference type="EMBL" id="JBIAZU010000003">
    <property type="protein sequence ID" value="MFF5291896.1"/>
    <property type="molecule type" value="Genomic_DNA"/>
</dbReference>
<dbReference type="Proteomes" id="UP001602245">
    <property type="component" value="Unassembled WGS sequence"/>
</dbReference>
<dbReference type="InterPro" id="IPR008628">
    <property type="entry name" value="GPP34-like"/>
</dbReference>
<evidence type="ECO:0000313" key="7">
    <source>
        <dbReference type="Proteomes" id="UP001602245"/>
    </source>
</evidence>
<reference evidence="6 7" key="1">
    <citation type="submission" date="2024-10" db="EMBL/GenBank/DDBJ databases">
        <title>The Natural Products Discovery Center: Release of the First 8490 Sequenced Strains for Exploring Actinobacteria Biosynthetic Diversity.</title>
        <authorList>
            <person name="Kalkreuter E."/>
            <person name="Kautsar S.A."/>
            <person name="Yang D."/>
            <person name="Bader C.D."/>
            <person name="Teijaro C.N."/>
            <person name="Fluegel L."/>
            <person name="Davis C.M."/>
            <person name="Simpson J.R."/>
            <person name="Lauterbach L."/>
            <person name="Steele A.D."/>
            <person name="Gui C."/>
            <person name="Meng S."/>
            <person name="Li G."/>
            <person name="Viehrig K."/>
            <person name="Ye F."/>
            <person name="Su P."/>
            <person name="Kiefer A.F."/>
            <person name="Nichols A."/>
            <person name="Cepeda A.J."/>
            <person name="Yan W."/>
            <person name="Fan B."/>
            <person name="Jiang Y."/>
            <person name="Adhikari A."/>
            <person name="Zheng C.-J."/>
            <person name="Schuster L."/>
            <person name="Cowan T.M."/>
            <person name="Smanski M.J."/>
            <person name="Chevrette M.G."/>
            <person name="De Carvalho L.P.S."/>
            <person name="Shen B."/>
        </authorList>
    </citation>
    <scope>NUCLEOTIDE SEQUENCE [LARGE SCALE GENOMIC DNA]</scope>
    <source>
        <strain evidence="6 7">NPDC000087</strain>
    </source>
</reference>
<dbReference type="Gene3D" id="1.10.3630.10">
    <property type="entry name" value="yeast vps74-n-term truncation variant domain like"/>
    <property type="match status" value="1"/>
</dbReference>
<dbReference type="InterPro" id="IPR038261">
    <property type="entry name" value="GPP34-like_sf"/>
</dbReference>
<dbReference type="RefSeq" id="WP_020511759.1">
    <property type="nucleotide sequence ID" value="NZ_JBIAZU010000003.1"/>
</dbReference>
<evidence type="ECO:0000313" key="6">
    <source>
        <dbReference type="EMBL" id="MFF5291896.1"/>
    </source>
</evidence>
<comment type="subcellular location">
    <subcellularLocation>
        <location evidence="1">Golgi apparatus membrane</location>
        <topology evidence="1">Peripheral membrane protein</topology>
        <orientation evidence="1">Cytoplasmic side</orientation>
    </subcellularLocation>
</comment>
<dbReference type="Pfam" id="PF05719">
    <property type="entry name" value="GPP34"/>
    <property type="match status" value="2"/>
</dbReference>
<evidence type="ECO:0000256" key="3">
    <source>
        <dbReference type="ARBA" id="ARBA00023121"/>
    </source>
</evidence>
<keyword evidence="2" id="KW-0333">Golgi apparatus</keyword>
<keyword evidence="4" id="KW-0472">Membrane</keyword>
<comment type="caution">
    <text evidence="6">The sequence shown here is derived from an EMBL/GenBank/DDBJ whole genome shotgun (WGS) entry which is preliminary data.</text>
</comment>